<comment type="function">
    <text evidence="6 9">Catalyzes cyclization of the linear tetrapyrrole, hydroxymethylbilane, to the macrocyclic uroporphyrinogen III.</text>
</comment>
<gene>
    <name evidence="11" type="ORF">PROAA_1850017</name>
</gene>
<evidence type="ECO:0000313" key="12">
    <source>
        <dbReference type="Proteomes" id="UP000199600"/>
    </source>
</evidence>
<proteinExistence type="inferred from homology"/>
<feature type="domain" description="Tetrapyrrole biosynthesis uroporphyrinogen III synthase" evidence="10">
    <location>
        <begin position="21"/>
        <end position="237"/>
    </location>
</feature>
<accession>A0A1A8XMD5</accession>
<dbReference type="PANTHER" id="PTHR38042:SF1">
    <property type="entry name" value="UROPORPHYRINOGEN-III SYNTHASE, CHLOROPLASTIC"/>
    <property type="match status" value="1"/>
</dbReference>
<evidence type="ECO:0000259" key="10">
    <source>
        <dbReference type="Pfam" id="PF02602"/>
    </source>
</evidence>
<dbReference type="GO" id="GO:0006782">
    <property type="term" value="P:protoporphyrinogen IX biosynthetic process"/>
    <property type="evidence" value="ECO:0007669"/>
    <property type="project" value="UniProtKB-UniRule"/>
</dbReference>
<dbReference type="InterPro" id="IPR036108">
    <property type="entry name" value="4pyrrol_syn_uPrphyn_synt_sf"/>
</dbReference>
<evidence type="ECO:0000256" key="7">
    <source>
        <dbReference type="ARBA" id="ARBA00040167"/>
    </source>
</evidence>
<dbReference type="RefSeq" id="WP_186410468.1">
    <property type="nucleotide sequence ID" value="NZ_FLQY01000096.1"/>
</dbReference>
<sequence length="259" mass="27921">MKKTLQGKRILVTRPAAQAGKLAEMIGDLGGDPIRFPLLEIGPADDTLPLQRAVAQLDDYALAIFISPNAVIFSVPLILSRRPWPATLQAAAIGQSTVAQLAACGIGRVVAPTERYDSEALLDLPVCRAERVAGKKLLILRGNGGRELLADTLRERGAEVEAVTCYHRSAPVDGSLILSLLRNKRLDALTISSSEGLRNLLALLDADGCEYLRTLPVFVPHQRIAEMAAELGLQQVVLTGPADAGIIESLNEFDWLHHD</sequence>
<evidence type="ECO:0000256" key="6">
    <source>
        <dbReference type="ARBA" id="ARBA00037589"/>
    </source>
</evidence>
<dbReference type="EMBL" id="FLQY01000096">
    <property type="protein sequence ID" value="SBT06334.1"/>
    <property type="molecule type" value="Genomic_DNA"/>
</dbReference>
<keyword evidence="12" id="KW-1185">Reference proteome</keyword>
<dbReference type="SUPFAM" id="SSF69618">
    <property type="entry name" value="HemD-like"/>
    <property type="match status" value="1"/>
</dbReference>
<evidence type="ECO:0000256" key="4">
    <source>
        <dbReference type="ARBA" id="ARBA00023239"/>
    </source>
</evidence>
<comment type="catalytic activity">
    <reaction evidence="8 9">
        <text>hydroxymethylbilane = uroporphyrinogen III + H2O</text>
        <dbReference type="Rhea" id="RHEA:18965"/>
        <dbReference type="ChEBI" id="CHEBI:15377"/>
        <dbReference type="ChEBI" id="CHEBI:57308"/>
        <dbReference type="ChEBI" id="CHEBI:57845"/>
        <dbReference type="EC" id="4.2.1.75"/>
    </reaction>
</comment>
<dbReference type="GO" id="GO:0004852">
    <property type="term" value="F:uroporphyrinogen-III synthase activity"/>
    <property type="evidence" value="ECO:0007669"/>
    <property type="project" value="UniProtKB-UniRule"/>
</dbReference>
<name>A0A1A8XMD5_9RHOO</name>
<evidence type="ECO:0000256" key="8">
    <source>
        <dbReference type="ARBA" id="ARBA00048617"/>
    </source>
</evidence>
<evidence type="ECO:0000256" key="2">
    <source>
        <dbReference type="ARBA" id="ARBA00008133"/>
    </source>
</evidence>
<reference evidence="11 12" key="1">
    <citation type="submission" date="2016-06" db="EMBL/GenBank/DDBJ databases">
        <authorList>
            <person name="Kjaerup R.B."/>
            <person name="Dalgaard T.S."/>
            <person name="Juul-Madsen H.R."/>
        </authorList>
    </citation>
    <scope>NUCLEOTIDE SEQUENCE [LARGE SCALE GENOMIC DNA]</scope>
    <source>
        <strain evidence="11">2</strain>
    </source>
</reference>
<keyword evidence="5 9" id="KW-0627">Porphyrin biosynthesis</keyword>
<dbReference type="EC" id="4.2.1.75" evidence="3 9"/>
<dbReference type="CDD" id="cd06578">
    <property type="entry name" value="HemD"/>
    <property type="match status" value="1"/>
</dbReference>
<keyword evidence="4 9" id="KW-0456">Lyase</keyword>
<dbReference type="Proteomes" id="UP000199600">
    <property type="component" value="Unassembled WGS sequence"/>
</dbReference>
<evidence type="ECO:0000256" key="9">
    <source>
        <dbReference type="RuleBase" id="RU366031"/>
    </source>
</evidence>
<dbReference type="Gene3D" id="3.40.50.10090">
    <property type="match status" value="2"/>
</dbReference>
<protein>
    <recommendedName>
        <fullName evidence="7 9">Uroporphyrinogen-III synthase</fullName>
        <ecNumber evidence="3 9">4.2.1.75</ecNumber>
    </recommendedName>
</protein>
<dbReference type="PANTHER" id="PTHR38042">
    <property type="entry name" value="UROPORPHYRINOGEN-III SYNTHASE, CHLOROPLASTIC"/>
    <property type="match status" value="1"/>
</dbReference>
<dbReference type="AlphaFoldDB" id="A0A1A8XMD5"/>
<dbReference type="Pfam" id="PF02602">
    <property type="entry name" value="HEM4"/>
    <property type="match status" value="1"/>
</dbReference>
<comment type="pathway">
    <text evidence="1 9">Porphyrin-containing compound metabolism; protoporphyrin-IX biosynthesis; coproporphyrinogen-III from 5-aminolevulinate: step 3/4.</text>
</comment>
<comment type="similarity">
    <text evidence="2 9">Belongs to the uroporphyrinogen-III synthase family.</text>
</comment>
<evidence type="ECO:0000256" key="3">
    <source>
        <dbReference type="ARBA" id="ARBA00013109"/>
    </source>
</evidence>
<evidence type="ECO:0000313" key="11">
    <source>
        <dbReference type="EMBL" id="SBT06334.1"/>
    </source>
</evidence>
<dbReference type="UniPathway" id="UPA00251">
    <property type="reaction ID" value="UER00320"/>
</dbReference>
<dbReference type="InterPro" id="IPR003754">
    <property type="entry name" value="4pyrrol_synth_uPrphyn_synth"/>
</dbReference>
<organism evidence="11 12">
    <name type="scientific">Candidatus Propionivibrio aalborgensis</name>
    <dbReference type="NCBI Taxonomy" id="1860101"/>
    <lineage>
        <taxon>Bacteria</taxon>
        <taxon>Pseudomonadati</taxon>
        <taxon>Pseudomonadota</taxon>
        <taxon>Betaproteobacteria</taxon>
        <taxon>Rhodocyclales</taxon>
        <taxon>Rhodocyclaceae</taxon>
        <taxon>Propionivibrio</taxon>
    </lineage>
</organism>
<evidence type="ECO:0000256" key="1">
    <source>
        <dbReference type="ARBA" id="ARBA00004772"/>
    </source>
</evidence>
<dbReference type="GO" id="GO:0006780">
    <property type="term" value="P:uroporphyrinogen III biosynthetic process"/>
    <property type="evidence" value="ECO:0007669"/>
    <property type="project" value="UniProtKB-UniRule"/>
</dbReference>
<evidence type="ECO:0000256" key="5">
    <source>
        <dbReference type="ARBA" id="ARBA00023244"/>
    </source>
</evidence>
<dbReference type="InterPro" id="IPR039793">
    <property type="entry name" value="UROS/Hem4"/>
</dbReference>